<dbReference type="InterPro" id="IPR007076">
    <property type="entry name" value="TfoX_N"/>
</dbReference>
<gene>
    <name evidence="2" type="ORF">KDU71_04450</name>
</gene>
<dbReference type="RefSeq" id="WP_212188706.1">
    <property type="nucleotide sequence ID" value="NZ_JAGTAR010000004.1"/>
</dbReference>
<evidence type="ECO:0000259" key="1">
    <source>
        <dbReference type="Pfam" id="PF04993"/>
    </source>
</evidence>
<dbReference type="AlphaFoldDB" id="A0A941F3W2"/>
<sequence>MAYDEYLADRVRQSLKSKAAKFIEKKMMGGLCFMVDDKMCVGIIKTDLMARISPDHYEQYLSEKGCKQMDFTGRPMKGFIMIEPTGIDMDDDLDKWVQRCLDFNPMAKSSKKK</sequence>
<proteinExistence type="predicted"/>
<dbReference type="Pfam" id="PF04993">
    <property type="entry name" value="TfoX_N"/>
    <property type="match status" value="1"/>
</dbReference>
<keyword evidence="3" id="KW-1185">Reference proteome</keyword>
<dbReference type="Gene3D" id="3.30.1460.30">
    <property type="entry name" value="YgaC/TfoX-N like chaperone"/>
    <property type="match status" value="1"/>
</dbReference>
<protein>
    <submittedName>
        <fullName evidence="2">TfoX/Sxy family protein</fullName>
    </submittedName>
</protein>
<reference evidence="2" key="1">
    <citation type="journal article" date="2018" name="Int. J. Syst. Evol. Microbiol.">
        <title>Carboxylicivirga sediminis sp. nov., isolated from coastal sediment.</title>
        <authorList>
            <person name="Wang F.Q."/>
            <person name="Ren L.H."/>
            <person name="Zou R.J."/>
            <person name="Sun Y.Z."/>
            <person name="Liu X.J."/>
            <person name="Jiang F."/>
            <person name="Liu L.J."/>
        </authorList>
    </citation>
    <scope>NUCLEOTIDE SEQUENCE</scope>
    <source>
        <strain evidence="2">JR1</strain>
    </source>
</reference>
<accession>A0A941F3W2</accession>
<organism evidence="2 3">
    <name type="scientific">Carboxylicivirga sediminis</name>
    <dbReference type="NCBI Taxonomy" id="2006564"/>
    <lineage>
        <taxon>Bacteria</taxon>
        <taxon>Pseudomonadati</taxon>
        <taxon>Bacteroidota</taxon>
        <taxon>Bacteroidia</taxon>
        <taxon>Marinilabiliales</taxon>
        <taxon>Marinilabiliaceae</taxon>
        <taxon>Carboxylicivirga</taxon>
    </lineage>
</organism>
<feature type="domain" description="TfoX N-terminal" evidence="1">
    <location>
        <begin position="20"/>
        <end position="103"/>
    </location>
</feature>
<dbReference type="SUPFAM" id="SSF159894">
    <property type="entry name" value="YgaC/TfoX-N like"/>
    <property type="match status" value="1"/>
</dbReference>
<comment type="caution">
    <text evidence="2">The sequence shown here is derived from an EMBL/GenBank/DDBJ whole genome shotgun (WGS) entry which is preliminary data.</text>
</comment>
<name>A0A941F3W2_9BACT</name>
<evidence type="ECO:0000313" key="2">
    <source>
        <dbReference type="EMBL" id="MBR8534800.1"/>
    </source>
</evidence>
<reference evidence="2" key="2">
    <citation type="submission" date="2021-04" db="EMBL/GenBank/DDBJ databases">
        <authorList>
            <person name="Zhang T."/>
            <person name="Zhang Y."/>
            <person name="Lu D."/>
            <person name="Zuo D."/>
            <person name="Du Z."/>
        </authorList>
    </citation>
    <scope>NUCLEOTIDE SEQUENCE</scope>
    <source>
        <strain evidence="2">JR1</strain>
    </source>
</reference>
<evidence type="ECO:0000313" key="3">
    <source>
        <dbReference type="Proteomes" id="UP000679220"/>
    </source>
</evidence>
<dbReference type="Proteomes" id="UP000679220">
    <property type="component" value="Unassembled WGS sequence"/>
</dbReference>
<dbReference type="EMBL" id="JAGTAR010000004">
    <property type="protein sequence ID" value="MBR8534800.1"/>
    <property type="molecule type" value="Genomic_DNA"/>
</dbReference>